<name>A0A381ZTH5_9ZZZZ</name>
<reference evidence="1" key="1">
    <citation type="submission" date="2018-05" db="EMBL/GenBank/DDBJ databases">
        <authorList>
            <person name="Lanie J.A."/>
            <person name="Ng W.-L."/>
            <person name="Kazmierczak K.M."/>
            <person name="Andrzejewski T.M."/>
            <person name="Davidsen T.M."/>
            <person name="Wayne K.J."/>
            <person name="Tettelin H."/>
            <person name="Glass J.I."/>
            <person name="Rusch D."/>
            <person name="Podicherti R."/>
            <person name="Tsui H.-C.T."/>
            <person name="Winkler M.E."/>
        </authorList>
    </citation>
    <scope>NUCLEOTIDE SEQUENCE</scope>
</reference>
<gene>
    <name evidence="1" type="ORF">METZ01_LOCUS145394</name>
</gene>
<sequence>SDELLFRPKKTFQDGCHTIYLKNHKEQIKESYLSHYGQRNPLESFFE</sequence>
<protein>
    <submittedName>
        <fullName evidence="1">Uncharacterized protein</fullName>
    </submittedName>
</protein>
<feature type="non-terminal residue" evidence="1">
    <location>
        <position position="1"/>
    </location>
</feature>
<dbReference type="EMBL" id="UINC01022594">
    <property type="protein sequence ID" value="SVA92540.1"/>
    <property type="molecule type" value="Genomic_DNA"/>
</dbReference>
<proteinExistence type="predicted"/>
<evidence type="ECO:0000313" key="1">
    <source>
        <dbReference type="EMBL" id="SVA92540.1"/>
    </source>
</evidence>
<organism evidence="1">
    <name type="scientific">marine metagenome</name>
    <dbReference type="NCBI Taxonomy" id="408172"/>
    <lineage>
        <taxon>unclassified sequences</taxon>
        <taxon>metagenomes</taxon>
        <taxon>ecological metagenomes</taxon>
    </lineage>
</organism>
<dbReference type="AlphaFoldDB" id="A0A381ZTH5"/>
<accession>A0A381ZTH5</accession>